<evidence type="ECO:0000256" key="4">
    <source>
        <dbReference type="ARBA" id="ARBA00022723"/>
    </source>
</evidence>
<dbReference type="HAMAP" id="MF_00034">
    <property type="entry name" value="RuvC"/>
    <property type="match status" value="1"/>
</dbReference>
<comment type="cofactor">
    <cofactor evidence="13">
        <name>Mg(2+)</name>
        <dbReference type="ChEBI" id="CHEBI:18420"/>
    </cofactor>
    <text evidence="13">Binds 2 Mg(2+) ion per subunit.</text>
</comment>
<dbReference type="GO" id="GO:0005737">
    <property type="term" value="C:cytoplasm"/>
    <property type="evidence" value="ECO:0007669"/>
    <property type="project" value="UniProtKB-SubCell"/>
</dbReference>
<keyword evidence="16" id="KW-1185">Reference proteome</keyword>
<keyword evidence="4 13" id="KW-0479">Metal-binding</keyword>
<dbReference type="PROSITE" id="PS01321">
    <property type="entry name" value="RUVC"/>
    <property type="match status" value="1"/>
</dbReference>
<keyword evidence="8 13" id="KW-0460">Magnesium</keyword>
<dbReference type="EMBL" id="CP001804">
    <property type="protein sequence ID" value="ACY16409.1"/>
    <property type="molecule type" value="Genomic_DNA"/>
</dbReference>
<feature type="active site" evidence="13">
    <location>
        <position position="7"/>
    </location>
</feature>
<dbReference type="AlphaFoldDB" id="D0LZE7"/>
<dbReference type="PANTHER" id="PTHR30194">
    <property type="entry name" value="CROSSOVER JUNCTION ENDODEOXYRIBONUCLEASE RUVC"/>
    <property type="match status" value="1"/>
</dbReference>
<dbReference type="Pfam" id="PF02075">
    <property type="entry name" value="RuvC"/>
    <property type="match status" value="1"/>
</dbReference>
<feature type="binding site" evidence="13">
    <location>
        <position position="7"/>
    </location>
    <ligand>
        <name>Mg(2+)</name>
        <dbReference type="ChEBI" id="CHEBI:18420"/>
        <label>1</label>
    </ligand>
</feature>
<dbReference type="InterPro" id="IPR002176">
    <property type="entry name" value="X-over_junc_endoDNase_RuvC"/>
</dbReference>
<name>D0LZE7_HALO1</name>
<evidence type="ECO:0000256" key="11">
    <source>
        <dbReference type="ARBA" id="ARBA00023204"/>
    </source>
</evidence>
<comment type="similarity">
    <text evidence="1 13">Belongs to the RuvC family.</text>
</comment>
<evidence type="ECO:0000256" key="12">
    <source>
        <dbReference type="ARBA" id="ARBA00029354"/>
    </source>
</evidence>
<dbReference type="GO" id="GO:0006281">
    <property type="term" value="P:DNA repair"/>
    <property type="evidence" value="ECO:0007669"/>
    <property type="project" value="UniProtKB-UniRule"/>
</dbReference>
<evidence type="ECO:0000256" key="2">
    <source>
        <dbReference type="ARBA" id="ARBA00022490"/>
    </source>
</evidence>
<evidence type="ECO:0000256" key="8">
    <source>
        <dbReference type="ARBA" id="ARBA00022842"/>
    </source>
</evidence>
<dbReference type="GO" id="GO:0008821">
    <property type="term" value="F:crossover junction DNA endonuclease activity"/>
    <property type="evidence" value="ECO:0007669"/>
    <property type="project" value="UniProtKB-UniRule"/>
</dbReference>
<dbReference type="CDD" id="cd16962">
    <property type="entry name" value="RuvC"/>
    <property type="match status" value="1"/>
</dbReference>
<dbReference type="EC" id="3.1.21.10" evidence="13 14"/>
<dbReference type="PRINTS" id="PR00696">
    <property type="entry name" value="RSOLVASERUVC"/>
</dbReference>
<dbReference type="RefSeq" id="WP_012829008.1">
    <property type="nucleotide sequence ID" value="NC_013440.1"/>
</dbReference>
<feature type="binding site" evidence="13">
    <location>
        <position position="70"/>
    </location>
    <ligand>
        <name>Mg(2+)</name>
        <dbReference type="ChEBI" id="CHEBI:18420"/>
        <label>2</label>
    </ligand>
</feature>
<dbReference type="GO" id="GO:0048476">
    <property type="term" value="C:Holliday junction resolvase complex"/>
    <property type="evidence" value="ECO:0007669"/>
    <property type="project" value="UniProtKB-UniRule"/>
</dbReference>
<keyword evidence="10 13" id="KW-0233">DNA recombination</keyword>
<dbReference type="KEGG" id="hoh:Hoch_3910"/>
<keyword evidence="9 13" id="KW-0238">DNA-binding</keyword>
<comment type="subunit">
    <text evidence="13">Homodimer which binds Holliday junction (HJ) DNA. The HJ becomes 2-fold symmetrical on binding to RuvC with unstacked arms; it has a different conformation from HJ DNA in complex with RuvA. In the full resolvosome a probable DNA-RuvA(4)-RuvB(12)-RuvC(2) complex forms which resolves the HJ.</text>
</comment>
<keyword evidence="11 13" id="KW-0234">DNA repair</keyword>
<accession>D0LZE7</accession>
<reference evidence="15 16" key="1">
    <citation type="journal article" date="2010" name="Stand. Genomic Sci.">
        <title>Complete genome sequence of Haliangium ochraceum type strain (SMP-2).</title>
        <authorList>
            <consortium name="US DOE Joint Genome Institute (JGI-PGF)"/>
            <person name="Ivanova N."/>
            <person name="Daum C."/>
            <person name="Lang E."/>
            <person name="Abt B."/>
            <person name="Kopitz M."/>
            <person name="Saunders E."/>
            <person name="Lapidus A."/>
            <person name="Lucas S."/>
            <person name="Glavina Del Rio T."/>
            <person name="Nolan M."/>
            <person name="Tice H."/>
            <person name="Copeland A."/>
            <person name="Cheng J.F."/>
            <person name="Chen F."/>
            <person name="Bruce D."/>
            <person name="Goodwin L."/>
            <person name="Pitluck S."/>
            <person name="Mavromatis K."/>
            <person name="Pati A."/>
            <person name="Mikhailova N."/>
            <person name="Chen A."/>
            <person name="Palaniappan K."/>
            <person name="Land M."/>
            <person name="Hauser L."/>
            <person name="Chang Y.J."/>
            <person name="Jeffries C.D."/>
            <person name="Detter J.C."/>
            <person name="Brettin T."/>
            <person name="Rohde M."/>
            <person name="Goker M."/>
            <person name="Bristow J."/>
            <person name="Markowitz V."/>
            <person name="Eisen J.A."/>
            <person name="Hugenholtz P."/>
            <person name="Kyrpides N.C."/>
            <person name="Klenk H.P."/>
        </authorList>
    </citation>
    <scope>NUCLEOTIDE SEQUENCE [LARGE SCALE GENOMIC DNA]</scope>
    <source>
        <strain evidence="16">DSM 14365 / CIP 107738 / JCM 11303 / AJ 13395 / SMP-2</strain>
    </source>
</reference>
<comment type="function">
    <text evidence="13">The RuvA-RuvB-RuvC complex processes Holliday junction (HJ) DNA during genetic recombination and DNA repair. Endonuclease that resolves HJ intermediates. Cleaves cruciform DNA by making single-stranded nicks across the HJ at symmetrical positions within the homologous arms, yielding a 5'-phosphate and a 3'-hydroxyl group; requires a central core of homology in the junction. The consensus cleavage sequence is 5'-(A/T)TT(C/G)-3'. Cleavage occurs on the 3'-side of the TT dinucleotide at the point of strand exchange. HJ branch migration catalyzed by RuvA-RuvB allows RuvC to scan DNA until it finds its consensus sequence, where it cleaves and resolves the cruciform DNA.</text>
</comment>
<feature type="active site" evidence="13">
    <location>
        <position position="70"/>
    </location>
</feature>
<dbReference type="OrthoDB" id="9805499at2"/>
<keyword evidence="6 13" id="KW-0227">DNA damage</keyword>
<dbReference type="InterPro" id="IPR012337">
    <property type="entry name" value="RNaseH-like_sf"/>
</dbReference>
<keyword evidence="2 13" id="KW-0963">Cytoplasm</keyword>
<comment type="subcellular location">
    <subcellularLocation>
        <location evidence="13">Cytoplasm</location>
    </subcellularLocation>
</comment>
<evidence type="ECO:0000256" key="3">
    <source>
        <dbReference type="ARBA" id="ARBA00022722"/>
    </source>
</evidence>
<gene>
    <name evidence="13" type="primary">ruvC</name>
    <name evidence="15" type="ordered locus">Hoch_3910</name>
</gene>
<dbReference type="GO" id="GO:0006310">
    <property type="term" value="P:DNA recombination"/>
    <property type="evidence" value="ECO:0007669"/>
    <property type="project" value="UniProtKB-UniRule"/>
</dbReference>
<dbReference type="HOGENOM" id="CLU_091257_3_1_7"/>
<evidence type="ECO:0000256" key="6">
    <source>
        <dbReference type="ARBA" id="ARBA00022763"/>
    </source>
</evidence>
<dbReference type="SUPFAM" id="SSF53098">
    <property type="entry name" value="Ribonuclease H-like"/>
    <property type="match status" value="1"/>
</dbReference>
<proteinExistence type="inferred from homology"/>
<comment type="catalytic activity">
    <reaction evidence="12 13">
        <text>Endonucleolytic cleavage at a junction such as a reciprocal single-stranded crossover between two homologous DNA duplexes (Holliday junction).</text>
        <dbReference type="EC" id="3.1.21.10"/>
    </reaction>
</comment>
<dbReference type="Gene3D" id="3.30.420.10">
    <property type="entry name" value="Ribonuclease H-like superfamily/Ribonuclease H"/>
    <property type="match status" value="1"/>
</dbReference>
<feature type="binding site" evidence="13">
    <location>
        <position position="142"/>
    </location>
    <ligand>
        <name>Mg(2+)</name>
        <dbReference type="ChEBI" id="CHEBI:18420"/>
        <label>1</label>
    </ligand>
</feature>
<keyword evidence="3 13" id="KW-0540">Nuclease</keyword>
<evidence type="ECO:0000256" key="13">
    <source>
        <dbReference type="HAMAP-Rule" id="MF_00034"/>
    </source>
</evidence>
<dbReference type="NCBIfam" id="TIGR00228">
    <property type="entry name" value="ruvC"/>
    <property type="match status" value="1"/>
</dbReference>
<keyword evidence="7 13" id="KW-0378">Hydrolase</keyword>
<keyword evidence="5 13" id="KW-0255">Endonuclease</keyword>
<evidence type="ECO:0000256" key="7">
    <source>
        <dbReference type="ARBA" id="ARBA00022801"/>
    </source>
</evidence>
<dbReference type="InterPro" id="IPR020563">
    <property type="entry name" value="X-over_junc_endoDNase_Mg_BS"/>
</dbReference>
<evidence type="ECO:0000256" key="5">
    <source>
        <dbReference type="ARBA" id="ARBA00022759"/>
    </source>
</evidence>
<evidence type="ECO:0000256" key="1">
    <source>
        <dbReference type="ARBA" id="ARBA00009518"/>
    </source>
</evidence>
<feature type="active site" evidence="13">
    <location>
        <position position="142"/>
    </location>
</feature>
<evidence type="ECO:0000313" key="15">
    <source>
        <dbReference type="EMBL" id="ACY16409.1"/>
    </source>
</evidence>
<dbReference type="STRING" id="502025.Hoch_3910"/>
<evidence type="ECO:0000256" key="14">
    <source>
        <dbReference type="NCBIfam" id="TIGR00228"/>
    </source>
</evidence>
<dbReference type="FunFam" id="3.30.420.10:FF:000002">
    <property type="entry name" value="Crossover junction endodeoxyribonuclease RuvC"/>
    <property type="match status" value="1"/>
</dbReference>
<sequence>MRILGVDPGSRMCGYGVIEVGAQGPGACAYVECGVLSATRGAPMEQRLGEIACWLTDVVTELRPLVVAVEDVFTHQNVRSALALAQARGTVLAVAGMAGLPVYSYAPAVVKKTVTGRGRAPKEQVALMVQALVGLRRVPEADAADALAVAITHAQRGPTIALGSEVTR</sequence>
<dbReference type="InterPro" id="IPR036397">
    <property type="entry name" value="RNaseH_sf"/>
</dbReference>
<organism evidence="15 16">
    <name type="scientific">Haliangium ochraceum (strain DSM 14365 / JCM 11303 / SMP-2)</name>
    <dbReference type="NCBI Taxonomy" id="502025"/>
    <lineage>
        <taxon>Bacteria</taxon>
        <taxon>Pseudomonadati</taxon>
        <taxon>Myxococcota</taxon>
        <taxon>Polyangia</taxon>
        <taxon>Haliangiales</taxon>
        <taxon>Kofleriaceae</taxon>
        <taxon>Haliangium</taxon>
    </lineage>
</organism>
<evidence type="ECO:0000313" key="16">
    <source>
        <dbReference type="Proteomes" id="UP000001880"/>
    </source>
</evidence>
<dbReference type="GO" id="GO:0000287">
    <property type="term" value="F:magnesium ion binding"/>
    <property type="evidence" value="ECO:0007669"/>
    <property type="project" value="UniProtKB-UniRule"/>
</dbReference>
<dbReference type="GO" id="GO:0003677">
    <property type="term" value="F:DNA binding"/>
    <property type="evidence" value="ECO:0007669"/>
    <property type="project" value="UniProtKB-KW"/>
</dbReference>
<dbReference type="eggNOG" id="COG0817">
    <property type="taxonomic scope" value="Bacteria"/>
</dbReference>
<evidence type="ECO:0000256" key="10">
    <source>
        <dbReference type="ARBA" id="ARBA00023172"/>
    </source>
</evidence>
<evidence type="ECO:0000256" key="9">
    <source>
        <dbReference type="ARBA" id="ARBA00023125"/>
    </source>
</evidence>
<protein>
    <recommendedName>
        <fullName evidence="13 14">Crossover junction endodeoxyribonuclease RuvC</fullName>
        <ecNumber evidence="13 14">3.1.21.10</ecNumber>
    </recommendedName>
    <alternativeName>
        <fullName evidence="13">Holliday junction nuclease RuvC</fullName>
    </alternativeName>
    <alternativeName>
        <fullName evidence="13">Holliday junction resolvase RuvC</fullName>
    </alternativeName>
</protein>
<dbReference type="PANTHER" id="PTHR30194:SF3">
    <property type="entry name" value="CROSSOVER JUNCTION ENDODEOXYRIBONUCLEASE RUVC"/>
    <property type="match status" value="1"/>
</dbReference>
<dbReference type="Proteomes" id="UP000001880">
    <property type="component" value="Chromosome"/>
</dbReference>